<dbReference type="EMBL" id="CP081303">
    <property type="protein sequence ID" value="QZE12993.1"/>
    <property type="molecule type" value="Genomic_DNA"/>
</dbReference>
<evidence type="ECO:0000313" key="1">
    <source>
        <dbReference type="EMBL" id="QZE12993.1"/>
    </source>
</evidence>
<reference evidence="1" key="1">
    <citation type="submission" date="2021-08" db="EMBL/GenBank/DDBJ databases">
        <title>Novel anaerobic bacterium isolated from sea squirt in East Sea, Republic of Korea.</title>
        <authorList>
            <person name="Nguyen T.H."/>
            <person name="Li Z."/>
            <person name="Lee Y.-J."/>
            <person name="Ko J."/>
            <person name="Kim S.-G."/>
        </authorList>
    </citation>
    <scope>NUCLEOTIDE SEQUENCE</scope>
    <source>
        <strain evidence="1">KCTC 25031</strain>
    </source>
</reference>
<accession>A0AC61NBX0</accession>
<protein>
    <submittedName>
        <fullName evidence="1">Carboxymuconolactone decarboxylase family protein</fullName>
    </submittedName>
</protein>
<dbReference type="Proteomes" id="UP000826212">
    <property type="component" value="Chromosome"/>
</dbReference>
<organism evidence="1 2">
    <name type="scientific">Halosquirtibacter laminarini</name>
    <dbReference type="NCBI Taxonomy" id="3374600"/>
    <lineage>
        <taxon>Bacteria</taxon>
        <taxon>Pseudomonadati</taxon>
        <taxon>Bacteroidota</taxon>
        <taxon>Bacteroidia</taxon>
        <taxon>Marinilabiliales</taxon>
        <taxon>Prolixibacteraceae</taxon>
        <taxon>Halosquirtibacter</taxon>
    </lineage>
</organism>
<evidence type="ECO:0000313" key="2">
    <source>
        <dbReference type="Proteomes" id="UP000826212"/>
    </source>
</evidence>
<sequence>MKKIIVPLFEELPKESQEVLEPMKRKGRVPNIIRTIATSPALLEGYNKMEAIGKRSKFSAKEQEYIKLAVAEANQCTYCIAAHSYIAKHMVKMSDEEILEARNCNSHDKKLGTLSCLAATAAKNRGHLDEADLNNFLELGYDTKDLMNFIGIIITMIITNYVHNITDIEIDFPKV</sequence>
<name>A0AC61NBX0_9BACT</name>
<gene>
    <name evidence="1" type="ORF">K4L44_10370</name>
</gene>
<proteinExistence type="predicted"/>
<keyword evidence="2" id="KW-1185">Reference proteome</keyword>